<dbReference type="Pfam" id="PF07969">
    <property type="entry name" value="Amidohydro_3"/>
    <property type="match status" value="1"/>
</dbReference>
<dbReference type="OrthoDB" id="3238066at2"/>
<protein>
    <submittedName>
        <fullName evidence="2">Dihydroorotase</fullName>
        <ecNumber evidence="2">3.5.2.3</ecNumber>
    </submittedName>
</protein>
<dbReference type="GO" id="GO:0004151">
    <property type="term" value="F:dihydroorotase activity"/>
    <property type="evidence" value="ECO:0007669"/>
    <property type="project" value="UniProtKB-EC"/>
</dbReference>
<keyword evidence="2" id="KW-0378">Hydrolase</keyword>
<dbReference type="PANTHER" id="PTHR22642">
    <property type="entry name" value="IMIDAZOLONEPROPIONASE"/>
    <property type="match status" value="1"/>
</dbReference>
<accession>A0A5P9QCS7</accession>
<dbReference type="InterPro" id="IPR013108">
    <property type="entry name" value="Amidohydro_3"/>
</dbReference>
<dbReference type="Gene3D" id="2.30.40.10">
    <property type="entry name" value="Urease, subunit C, domain 1"/>
    <property type="match status" value="1"/>
</dbReference>
<dbReference type="Proteomes" id="UP000326702">
    <property type="component" value="Chromosome"/>
</dbReference>
<feature type="domain" description="Amidohydrolase 3" evidence="1">
    <location>
        <begin position="47"/>
        <end position="542"/>
    </location>
</feature>
<sequence>MTSILYRGGVVHSPQDPFAEAVLVDDGVVAWVGANDTADGFAARADRVVELDGALVTAAFVDAHVHVLETGLAAVGVDLGVAAGVTSPADALARLHDAAADLDARSGEVLLAHGWDDSAWGDAGPFTRADLDAACGGAPVYAARVDSHSAVVSTSLAERSGAIGVPGWSDDGLVREQAYDRVRAVARDLAPVRRTALYRAVLAEAARRGIVAVHEMSTPAADTRAGLRELLALTADAGSALPLVVGYRGELCSTPDDARALLADVPGLTGIGGDLTIDGSFGSRTAAVRSPYRDAPDQGTGTLFLDAQEICDHLAAVAAAGVPGGFHIIGDRGMDEFLLGLEIAADVHGQQSVAAGRHRIEHALLVDAKALAAMLVFGLSLSVQPSFVTAWGGPDGMYAERLGATRAADLSPLADLAASGVPLAFGSDTPVTALDPWAGVRGAVFHPVPEQRLSARAAFNAHTRGGWRIAGLDGTGAGQLRVGAPAHLAVWDAQHLTVQAAPGSMSSWSAEARAGTPLLPDLDPELPTPHCLQTVRAGVVVHDELG</sequence>
<dbReference type="RefSeq" id="WP_153022217.1">
    <property type="nucleotide sequence ID" value="NZ_BAABIH010000002.1"/>
</dbReference>
<dbReference type="KEGG" id="lxl:KDY119_01797"/>
<evidence type="ECO:0000313" key="2">
    <source>
        <dbReference type="EMBL" id="QFU98285.1"/>
    </source>
</evidence>
<reference evidence="2 3" key="1">
    <citation type="submission" date="2019-10" db="EMBL/GenBank/DDBJ databases">
        <title>Genome sequence of Luteimicrobium xylanilyticum HY-24.</title>
        <authorList>
            <person name="Kim D.Y."/>
            <person name="Park H.-Y."/>
        </authorList>
    </citation>
    <scope>NUCLEOTIDE SEQUENCE [LARGE SCALE GENOMIC DNA]</scope>
    <source>
        <strain evidence="2 3">HY-24</strain>
    </source>
</reference>
<dbReference type="SUPFAM" id="SSF51338">
    <property type="entry name" value="Composite domain of metallo-dependent hydrolases"/>
    <property type="match status" value="1"/>
</dbReference>
<proteinExistence type="predicted"/>
<dbReference type="Gene3D" id="3.10.310.70">
    <property type="match status" value="1"/>
</dbReference>
<evidence type="ECO:0000259" key="1">
    <source>
        <dbReference type="Pfam" id="PF07969"/>
    </source>
</evidence>
<dbReference type="InterPro" id="IPR011059">
    <property type="entry name" value="Metal-dep_hydrolase_composite"/>
</dbReference>
<dbReference type="PANTHER" id="PTHR22642:SF2">
    <property type="entry name" value="PROTEIN LONG AFTER FAR-RED 3"/>
    <property type="match status" value="1"/>
</dbReference>
<organism evidence="2 3">
    <name type="scientific">Luteimicrobium xylanilyticum</name>
    <dbReference type="NCBI Taxonomy" id="1133546"/>
    <lineage>
        <taxon>Bacteria</taxon>
        <taxon>Bacillati</taxon>
        <taxon>Actinomycetota</taxon>
        <taxon>Actinomycetes</taxon>
        <taxon>Micrococcales</taxon>
        <taxon>Luteimicrobium</taxon>
    </lineage>
</organism>
<name>A0A5P9QCS7_9MICO</name>
<dbReference type="InterPro" id="IPR032466">
    <property type="entry name" value="Metal_Hydrolase"/>
</dbReference>
<gene>
    <name evidence="2" type="primary">ura4</name>
    <name evidence="2" type="ORF">KDY119_01797</name>
</gene>
<dbReference type="SUPFAM" id="SSF51556">
    <property type="entry name" value="Metallo-dependent hydrolases"/>
    <property type="match status" value="1"/>
</dbReference>
<dbReference type="EMBL" id="CP045529">
    <property type="protein sequence ID" value="QFU98285.1"/>
    <property type="molecule type" value="Genomic_DNA"/>
</dbReference>
<dbReference type="AlphaFoldDB" id="A0A5P9QCS7"/>
<dbReference type="Gene3D" id="3.20.20.140">
    <property type="entry name" value="Metal-dependent hydrolases"/>
    <property type="match status" value="1"/>
</dbReference>
<evidence type="ECO:0000313" key="3">
    <source>
        <dbReference type="Proteomes" id="UP000326702"/>
    </source>
</evidence>
<keyword evidence="3" id="KW-1185">Reference proteome</keyword>
<dbReference type="EC" id="3.5.2.3" evidence="2"/>